<name>A0A937EHQ3_9ACTN</name>
<organism evidence="3 4">
    <name type="scientific">Streptomyces actinomycinicus</name>
    <dbReference type="NCBI Taxonomy" id="1695166"/>
    <lineage>
        <taxon>Bacteria</taxon>
        <taxon>Bacillati</taxon>
        <taxon>Actinomycetota</taxon>
        <taxon>Actinomycetes</taxon>
        <taxon>Kitasatosporales</taxon>
        <taxon>Streptomycetaceae</taxon>
        <taxon>Streptomyces</taxon>
    </lineage>
</organism>
<feature type="transmembrane region" description="Helical" evidence="2">
    <location>
        <begin position="118"/>
        <end position="144"/>
    </location>
</feature>
<feature type="region of interest" description="Disordered" evidence="1">
    <location>
        <begin position="233"/>
        <end position="288"/>
    </location>
</feature>
<feature type="compositionally biased region" description="Polar residues" evidence="1">
    <location>
        <begin position="266"/>
        <end position="275"/>
    </location>
</feature>
<keyword evidence="2" id="KW-0472">Membrane</keyword>
<proteinExistence type="predicted"/>
<dbReference type="AlphaFoldDB" id="A0A937EHQ3"/>
<sequence>MHMNSVPQYLQSEDRQEFERILDEALRSAPHRPELAAVGQRLNPEQLRTMALNASALITEAAAAEYQYYVRLRDELRHPALSVPSATTDNSSAVEPGSPAQAVATTIDEAAESTGAGAVAVIAVLAPLLSGTAAVLFLLVGYILKMLDPGQTFARTMLTTGWVFGGLTALTILVAAVGLLLTALRNSTSADARAHDTAHQELDRAREAWREALLERGILPFLCEALAEPGQAAVPHTAPPAQTGRMPRLGYGRPGFSSPEDGTGSGRPSFTSPDYTSPDFGGPEHQPE</sequence>
<comment type="caution">
    <text evidence="3">The sequence shown here is derived from an EMBL/GenBank/DDBJ whole genome shotgun (WGS) entry which is preliminary data.</text>
</comment>
<dbReference type="RefSeq" id="WP_201835814.1">
    <property type="nucleotide sequence ID" value="NZ_JAERRK010000006.1"/>
</dbReference>
<keyword evidence="2" id="KW-1133">Transmembrane helix</keyword>
<accession>A0A937EHQ3</accession>
<dbReference type="EMBL" id="JAERRK010000006">
    <property type="protein sequence ID" value="MBL1083302.1"/>
    <property type="molecule type" value="Genomic_DNA"/>
</dbReference>
<evidence type="ECO:0000256" key="1">
    <source>
        <dbReference type="SAM" id="MobiDB-lite"/>
    </source>
</evidence>
<keyword evidence="4" id="KW-1185">Reference proteome</keyword>
<feature type="transmembrane region" description="Helical" evidence="2">
    <location>
        <begin position="164"/>
        <end position="184"/>
    </location>
</feature>
<evidence type="ECO:0000313" key="3">
    <source>
        <dbReference type="EMBL" id="MBL1083302.1"/>
    </source>
</evidence>
<protein>
    <recommendedName>
        <fullName evidence="5">Transmembrane protein</fullName>
    </recommendedName>
</protein>
<evidence type="ECO:0008006" key="5">
    <source>
        <dbReference type="Google" id="ProtNLM"/>
    </source>
</evidence>
<keyword evidence="2" id="KW-0812">Transmembrane</keyword>
<gene>
    <name evidence="3" type="ORF">JK359_15110</name>
</gene>
<evidence type="ECO:0000313" key="4">
    <source>
        <dbReference type="Proteomes" id="UP000661858"/>
    </source>
</evidence>
<dbReference type="Proteomes" id="UP000661858">
    <property type="component" value="Unassembled WGS sequence"/>
</dbReference>
<reference evidence="3" key="1">
    <citation type="submission" date="2021-01" db="EMBL/GenBank/DDBJ databases">
        <title>WGS of actinomycetes isolated from Thailand.</title>
        <authorList>
            <person name="Thawai C."/>
        </authorList>
    </citation>
    <scope>NUCLEOTIDE SEQUENCE</scope>
    <source>
        <strain evidence="3">RCU-197</strain>
    </source>
</reference>
<evidence type="ECO:0000256" key="2">
    <source>
        <dbReference type="SAM" id="Phobius"/>
    </source>
</evidence>